<proteinExistence type="predicted"/>
<dbReference type="PROSITE" id="PS51118">
    <property type="entry name" value="HTH_HXLR"/>
    <property type="match status" value="1"/>
</dbReference>
<protein>
    <submittedName>
        <fullName evidence="6">YodB</fullName>
    </submittedName>
</protein>
<dbReference type="InterPro" id="IPR036388">
    <property type="entry name" value="WH-like_DNA-bd_sf"/>
</dbReference>
<evidence type="ECO:0000256" key="1">
    <source>
        <dbReference type="ARBA" id="ARBA00023015"/>
    </source>
</evidence>
<dbReference type="eggNOG" id="COG1733">
    <property type="taxonomic scope" value="Bacteria"/>
</dbReference>
<dbReference type="STRING" id="1693.BMIN_1230"/>
<accession>A0A087BSG8</accession>
<dbReference type="SUPFAM" id="SSF46785">
    <property type="entry name" value="Winged helix' DNA-binding domain"/>
    <property type="match status" value="1"/>
</dbReference>
<dbReference type="InterPro" id="IPR011991">
    <property type="entry name" value="ArsR-like_HTH"/>
</dbReference>
<dbReference type="PANTHER" id="PTHR33204">
    <property type="entry name" value="TRANSCRIPTIONAL REGULATOR, MARR FAMILY"/>
    <property type="match status" value="1"/>
</dbReference>
<dbReference type="SMART" id="SM00418">
    <property type="entry name" value="HTH_ARSR"/>
    <property type="match status" value="1"/>
</dbReference>
<evidence type="ECO:0000259" key="5">
    <source>
        <dbReference type="PROSITE" id="PS51118"/>
    </source>
</evidence>
<sequence length="150" mass="16364">MTIQRPRPGAADGADDRGRPSTTLVSTTQKASDGHPIEACPSFVAAMSIIGQRWSGLIIQALAKGCASFTDISHFAENLSDASLSRRLKQLESEGLIIRTVSQERPVKVRYDLTDAGRALAPVLNDITDWGERFVRHGDVTPPTRRSHRS</sequence>
<dbReference type="EMBL" id="JGZD01000004">
    <property type="protein sequence ID" value="KFI73968.1"/>
    <property type="molecule type" value="Genomic_DNA"/>
</dbReference>
<dbReference type="GO" id="GO:0003677">
    <property type="term" value="F:DNA binding"/>
    <property type="evidence" value="ECO:0007669"/>
    <property type="project" value="UniProtKB-KW"/>
</dbReference>
<dbReference type="GO" id="GO:0003700">
    <property type="term" value="F:DNA-binding transcription factor activity"/>
    <property type="evidence" value="ECO:0007669"/>
    <property type="project" value="InterPro"/>
</dbReference>
<dbReference type="InterPro" id="IPR001845">
    <property type="entry name" value="HTH_ArsR_DNA-bd_dom"/>
</dbReference>
<evidence type="ECO:0000256" key="4">
    <source>
        <dbReference type="SAM" id="MobiDB-lite"/>
    </source>
</evidence>
<evidence type="ECO:0000256" key="3">
    <source>
        <dbReference type="ARBA" id="ARBA00023163"/>
    </source>
</evidence>
<evidence type="ECO:0000313" key="6">
    <source>
        <dbReference type="EMBL" id="KFI73968.1"/>
    </source>
</evidence>
<keyword evidence="3" id="KW-0804">Transcription</keyword>
<evidence type="ECO:0000256" key="2">
    <source>
        <dbReference type="ARBA" id="ARBA00023125"/>
    </source>
</evidence>
<comment type="caution">
    <text evidence="6">The sequence shown here is derived from an EMBL/GenBank/DDBJ whole genome shotgun (WGS) entry which is preliminary data.</text>
</comment>
<dbReference type="InterPro" id="IPR002577">
    <property type="entry name" value="HTH_HxlR"/>
</dbReference>
<dbReference type="InterPro" id="IPR036390">
    <property type="entry name" value="WH_DNA-bd_sf"/>
</dbReference>
<dbReference type="CDD" id="cd00090">
    <property type="entry name" value="HTH_ARSR"/>
    <property type="match status" value="1"/>
</dbReference>
<keyword evidence="2" id="KW-0238">DNA-binding</keyword>
<evidence type="ECO:0000313" key="7">
    <source>
        <dbReference type="Proteomes" id="UP000029014"/>
    </source>
</evidence>
<feature type="compositionally biased region" description="Polar residues" evidence="4">
    <location>
        <begin position="20"/>
        <end position="31"/>
    </location>
</feature>
<keyword evidence="1" id="KW-0805">Transcription regulation</keyword>
<dbReference type="Proteomes" id="UP000029014">
    <property type="component" value="Unassembled WGS sequence"/>
</dbReference>
<name>A0A087BSG8_9BIFI</name>
<gene>
    <name evidence="6" type="ORF">BMIN_1230</name>
</gene>
<keyword evidence="7" id="KW-1185">Reference proteome</keyword>
<dbReference type="PANTHER" id="PTHR33204:SF37">
    <property type="entry name" value="HTH-TYPE TRANSCRIPTIONAL REGULATOR YODB"/>
    <property type="match status" value="1"/>
</dbReference>
<dbReference type="Gene3D" id="1.10.10.10">
    <property type="entry name" value="Winged helix-like DNA-binding domain superfamily/Winged helix DNA-binding domain"/>
    <property type="match status" value="1"/>
</dbReference>
<feature type="region of interest" description="Disordered" evidence="4">
    <location>
        <begin position="1"/>
        <end position="33"/>
    </location>
</feature>
<organism evidence="6 7">
    <name type="scientific">Bifidobacterium minimum</name>
    <dbReference type="NCBI Taxonomy" id="1693"/>
    <lineage>
        <taxon>Bacteria</taxon>
        <taxon>Bacillati</taxon>
        <taxon>Actinomycetota</taxon>
        <taxon>Actinomycetes</taxon>
        <taxon>Bifidobacteriales</taxon>
        <taxon>Bifidobacteriaceae</taxon>
        <taxon>Bifidobacterium</taxon>
    </lineage>
</organism>
<dbReference type="RefSeq" id="WP_022861439.1">
    <property type="nucleotide sequence ID" value="NZ_JGZD01000004.1"/>
</dbReference>
<dbReference type="AlphaFoldDB" id="A0A087BSG8"/>
<dbReference type="Pfam" id="PF01638">
    <property type="entry name" value="HxlR"/>
    <property type="match status" value="1"/>
</dbReference>
<reference evidence="6 7" key="1">
    <citation type="submission" date="2014-03" db="EMBL/GenBank/DDBJ databases">
        <title>Genomics of Bifidobacteria.</title>
        <authorList>
            <person name="Ventura M."/>
            <person name="Milani C."/>
            <person name="Lugli G.A."/>
        </authorList>
    </citation>
    <scope>NUCLEOTIDE SEQUENCE [LARGE SCALE GENOMIC DNA]</scope>
    <source>
        <strain evidence="6 7">LMG 11592</strain>
    </source>
</reference>
<feature type="domain" description="HTH hxlR-type" evidence="5">
    <location>
        <begin position="40"/>
        <end position="139"/>
    </location>
</feature>